<evidence type="ECO:0000256" key="1">
    <source>
        <dbReference type="SAM" id="MobiDB-lite"/>
    </source>
</evidence>
<keyword evidence="2" id="KW-0472">Membrane</keyword>
<feature type="region of interest" description="Disordered" evidence="1">
    <location>
        <begin position="70"/>
        <end position="109"/>
    </location>
</feature>
<dbReference type="AlphaFoldDB" id="A0A0F0KRY4"/>
<keyword evidence="2" id="KW-0812">Transmembrane</keyword>
<dbReference type="Proteomes" id="UP000033572">
    <property type="component" value="Unassembled WGS sequence"/>
</dbReference>
<feature type="transmembrane region" description="Helical" evidence="2">
    <location>
        <begin position="117"/>
        <end position="136"/>
    </location>
</feature>
<protein>
    <submittedName>
        <fullName evidence="3">Uncharacterized protein</fullName>
    </submittedName>
</protein>
<dbReference type="RefSeq" id="WP_045253394.1">
    <property type="nucleotide sequence ID" value="NZ_CP031425.1"/>
</dbReference>
<evidence type="ECO:0000256" key="2">
    <source>
        <dbReference type="SAM" id="Phobius"/>
    </source>
</evidence>
<dbReference type="EMBL" id="JYIU01000035">
    <property type="protein sequence ID" value="KJL23643.1"/>
    <property type="molecule type" value="Genomic_DNA"/>
</dbReference>
<organism evidence="3 4">
    <name type="scientific">Microbacterium foliorum</name>
    <dbReference type="NCBI Taxonomy" id="104336"/>
    <lineage>
        <taxon>Bacteria</taxon>
        <taxon>Bacillati</taxon>
        <taxon>Actinomycetota</taxon>
        <taxon>Actinomycetes</taxon>
        <taxon>Micrococcales</taxon>
        <taxon>Microbacteriaceae</taxon>
        <taxon>Microbacterium</taxon>
    </lineage>
</organism>
<proteinExistence type="predicted"/>
<gene>
    <name evidence="3" type="ORF">RN50_00981</name>
</gene>
<dbReference type="GeneID" id="94443612"/>
<comment type="caution">
    <text evidence="3">The sequence shown here is derived from an EMBL/GenBank/DDBJ whole genome shotgun (WGS) entry which is preliminary data.</text>
</comment>
<accession>A0A0F0KRY4</accession>
<name>A0A0F0KRY4_9MICO</name>
<keyword evidence="4" id="KW-1185">Reference proteome</keyword>
<evidence type="ECO:0000313" key="4">
    <source>
        <dbReference type="Proteomes" id="UP000033572"/>
    </source>
</evidence>
<keyword evidence="2" id="KW-1133">Transmembrane helix</keyword>
<dbReference type="PATRIC" id="fig|104336.4.peg.1005"/>
<evidence type="ECO:0000313" key="3">
    <source>
        <dbReference type="EMBL" id="KJL23643.1"/>
    </source>
</evidence>
<dbReference type="KEGG" id="mfol:DXT68_04365"/>
<sequence>MPHESDAAELRALQARAYGRGGGLSDTDAARLAALESARVVRTAGDAGDAGDPVPLDDAISAVDPTLDGDAVPAAGAATPAGDAIPDDAATPGDTATPAAPADTVPPAGSRRRWTSLVAASAALLLVGLGVGWAVFAEKGDGISLTAAQQERRAALQDDGGYDPGSLRAIGQDDDALVWLATKDDGELSCLTLDVAAESSTQCAPTEDLERGWGFGVSVVTPAGDDDEPAQQLSATAARATTGEFVAVVQRWDTSGNDWMSQFEGAERDRAEQLADEGFDEYTYSIVGDFQEQPVWFGQRTTGAVTEDCLVVDALDATQCVRAGESREAGIGIRTVTFDEGAGRTVTSDVLLSFTRSGTPYLVVSDDAPASASGTDAG</sequence>
<reference evidence="3 4" key="1">
    <citation type="submission" date="2015-02" db="EMBL/GenBank/DDBJ databases">
        <title>Draft genome sequences of ten Microbacterium spp. with emphasis on heavy metal contaminated environments.</title>
        <authorList>
            <person name="Corretto E."/>
        </authorList>
    </citation>
    <scope>NUCLEOTIDE SEQUENCE [LARGE SCALE GENOMIC DNA]</scope>
    <source>
        <strain evidence="3 4">DSM 12966</strain>
    </source>
</reference>